<keyword evidence="1" id="KW-0812">Transmembrane</keyword>
<dbReference type="InterPro" id="IPR013099">
    <property type="entry name" value="K_chnl_dom"/>
</dbReference>
<feature type="domain" description="Potassium channel" evidence="2">
    <location>
        <begin position="44"/>
        <end position="126"/>
    </location>
</feature>
<comment type="caution">
    <text evidence="3">The sequence shown here is derived from an EMBL/GenBank/DDBJ whole genome shotgun (WGS) entry which is preliminary data.</text>
</comment>
<dbReference type="STRING" id="1385512.N784_10220"/>
<dbReference type="EMBL" id="AVPG01000003">
    <property type="protein sequence ID" value="KGX88112.1"/>
    <property type="molecule type" value="Genomic_DNA"/>
</dbReference>
<evidence type="ECO:0000259" key="2">
    <source>
        <dbReference type="Pfam" id="PF07885"/>
    </source>
</evidence>
<dbReference type="eggNOG" id="ENOG5032XJ0">
    <property type="taxonomic scope" value="Bacteria"/>
</dbReference>
<name>A0A0A5HWV6_9BACI</name>
<dbReference type="AlphaFoldDB" id="A0A0A5HWV6"/>
<sequence length="130" mass="14817">MVWIIIMLITLLLIGSIVQFIRIRHERRQHFSMELFYTLTVVYIVVMIGFGLVYFVLASEGMVILRDEWLQVDSIVDRLAHAIYFSGVTLMTVGYGDITPIGVGRIIALIEALIGCVLPAAFFVQLFHRK</sequence>
<proteinExistence type="predicted"/>
<feature type="transmembrane region" description="Helical" evidence="1">
    <location>
        <begin position="6"/>
        <end position="23"/>
    </location>
</feature>
<gene>
    <name evidence="3" type="ORF">N784_10220</name>
</gene>
<keyword evidence="4" id="KW-1185">Reference proteome</keyword>
<feature type="transmembrane region" description="Helical" evidence="1">
    <location>
        <begin position="35"/>
        <end position="57"/>
    </location>
</feature>
<keyword evidence="1" id="KW-0472">Membrane</keyword>
<dbReference type="Gene3D" id="1.10.287.70">
    <property type="match status" value="1"/>
</dbReference>
<accession>A0A0A5HWV6</accession>
<evidence type="ECO:0000313" key="3">
    <source>
        <dbReference type="EMBL" id="KGX88112.1"/>
    </source>
</evidence>
<dbReference type="RefSeq" id="WP_232305966.1">
    <property type="nucleotide sequence ID" value="NZ_AVPG01000003.1"/>
</dbReference>
<evidence type="ECO:0000313" key="4">
    <source>
        <dbReference type="Proteomes" id="UP000030401"/>
    </source>
</evidence>
<evidence type="ECO:0000256" key="1">
    <source>
        <dbReference type="SAM" id="Phobius"/>
    </source>
</evidence>
<dbReference type="SUPFAM" id="SSF81324">
    <property type="entry name" value="Voltage-gated potassium channels"/>
    <property type="match status" value="1"/>
</dbReference>
<organism evidence="3 4">
    <name type="scientific">Pontibacillus litoralis JSM 072002</name>
    <dbReference type="NCBI Taxonomy" id="1385512"/>
    <lineage>
        <taxon>Bacteria</taxon>
        <taxon>Bacillati</taxon>
        <taxon>Bacillota</taxon>
        <taxon>Bacilli</taxon>
        <taxon>Bacillales</taxon>
        <taxon>Bacillaceae</taxon>
        <taxon>Pontibacillus</taxon>
    </lineage>
</organism>
<protein>
    <submittedName>
        <fullName evidence="3">LCTB protein</fullName>
    </submittedName>
</protein>
<dbReference type="Proteomes" id="UP000030401">
    <property type="component" value="Unassembled WGS sequence"/>
</dbReference>
<keyword evidence="1" id="KW-1133">Transmembrane helix</keyword>
<dbReference type="Pfam" id="PF07885">
    <property type="entry name" value="Ion_trans_2"/>
    <property type="match status" value="1"/>
</dbReference>
<reference evidence="3 4" key="1">
    <citation type="submission" date="2013-08" db="EMBL/GenBank/DDBJ databases">
        <authorList>
            <person name="Huang J."/>
            <person name="Wang G."/>
        </authorList>
    </citation>
    <scope>NUCLEOTIDE SEQUENCE [LARGE SCALE GENOMIC DNA]</scope>
    <source>
        <strain evidence="3 4">JSM 072002</strain>
    </source>
</reference>
<feature type="transmembrane region" description="Helical" evidence="1">
    <location>
        <begin position="106"/>
        <end position="127"/>
    </location>
</feature>